<reference evidence="5" key="1">
    <citation type="journal article" date="2018" name="Biotechnol. Bioeng.">
        <title>A reference genome of the Chinese hamster based on a hybrid assembly strategy.</title>
        <authorList>
            <person name="Rupp O."/>
            <person name="MacDonald M.L."/>
            <person name="Li S."/>
            <person name="Dhiman H."/>
            <person name="Polson S."/>
            <person name="Griep S."/>
            <person name="Heffner K."/>
            <person name="Hernandez I."/>
            <person name="Brinkrolf K."/>
            <person name="Jadhav V."/>
            <person name="Samoudi M."/>
            <person name="Hao H."/>
            <person name="Kingham B."/>
            <person name="Goesmann A."/>
            <person name="Betenbaugh M.J."/>
            <person name="Lewis N.E."/>
            <person name="Borth N."/>
            <person name="Lee K.H."/>
        </authorList>
    </citation>
    <scope>NUCLEOTIDE SEQUENCE [LARGE SCALE GENOMIC DNA]</scope>
    <source>
        <strain evidence="5">17A/GY</strain>
    </source>
</reference>
<organism evidence="5 6">
    <name type="scientific">Cricetulus griseus</name>
    <name type="common">Chinese hamster</name>
    <name type="synonym">Cricetulus barabensis griseus</name>
    <dbReference type="NCBI Taxonomy" id="10029"/>
    <lineage>
        <taxon>Eukaryota</taxon>
        <taxon>Metazoa</taxon>
        <taxon>Chordata</taxon>
        <taxon>Craniata</taxon>
        <taxon>Vertebrata</taxon>
        <taxon>Euteleostomi</taxon>
        <taxon>Mammalia</taxon>
        <taxon>Eutheria</taxon>
        <taxon>Euarchontoglires</taxon>
        <taxon>Glires</taxon>
        <taxon>Rodentia</taxon>
        <taxon>Myomorpha</taxon>
        <taxon>Muroidea</taxon>
        <taxon>Cricetidae</taxon>
        <taxon>Cricetinae</taxon>
        <taxon>Cricetulus</taxon>
    </lineage>
</organism>
<feature type="compositionally biased region" description="Basic residues" evidence="3">
    <location>
        <begin position="23"/>
        <end position="34"/>
    </location>
</feature>
<keyword evidence="2" id="KW-0175">Coiled coil</keyword>
<dbReference type="InterPro" id="IPR002110">
    <property type="entry name" value="Ankyrin_rpt"/>
</dbReference>
<keyword evidence="5" id="KW-1185">Reference proteome</keyword>
<dbReference type="InterPro" id="IPR021885">
    <property type="entry name" value="DUF3496"/>
</dbReference>
<dbReference type="Pfam" id="PF00023">
    <property type="entry name" value="Ank"/>
    <property type="match status" value="1"/>
</dbReference>
<feature type="region of interest" description="Disordered" evidence="3">
    <location>
        <begin position="1"/>
        <end position="39"/>
    </location>
</feature>
<feature type="compositionally biased region" description="Low complexity" evidence="3">
    <location>
        <begin position="213"/>
        <end position="222"/>
    </location>
</feature>
<sequence length="986" mass="112144">MKKFLTIFSQRRSSSVSSTSQRPRCRHRATRHHSTTQPPKYEAYGKIHKAARLGDVARVQCRLELAKNGANDRDRNSRTPLHYACAHGHPDVVTLLLDWNCDIDLCDSYNSTPLIKASQYDHEECMTILLEHGANPNATDNSGSTALHYAVFIENISMTTKLLEYNADANITNKGGVSPLILAQLGSNENLTKLLVSHIKKIQEVDEPDRTPSGSNSCGSSSPKEAEDKVTEKTEKHNVNKVDTSENLNFGAAASALQIQDEKAEDQQITVENQVNDGSVMETFEAKNKVKEISNTFDPNKFVLPYERNSKDCEMLSFDKILSLIEQLMRDSKDSPSLMRISSALHSYRKSLELKTHDFELLQERHKNLKINLSAIQKKVSKTVKGKLKVDTENTKLKAEMHNLRLKLENSDLQATTKYQAEETEQTQETQITDGVDTGVDQLTTLVLGLVTCRFVSLTDLPFPITMMSSHVLSCKVHSCSDEQGAGPVYLLSSPQCQMSHASTFRISSTVLPRCGVGASLLRELQLMKGKTSSPEVWGINGLGITNGAILIHTSANRISSLCCPGLSLKIQTYKQQQSIKQKKMNRFRKPKLKLENSDLQATTKHQAEESEQIQTTQNELIRTLTQGLEDGNKRNTELEKEITRLKLENSDLRATTKHEAEETEQIGRIQNDLIQSLTHSFEDEKKRNTELEKEIIRLKLENSDLRATTKHEAEETEQIGRIQNDLIQSLTHSFEDEKKRNTELEKEITRLKLENSDLQATTKHEAEEIEQNRRTQTSEITTLLIRQNALIQLLTHNFEYRKRTNSELEKEVTRFKKQSDECENGEPAVFSASSTIHWEKEKRQAVPDKYKEQVMKMKQSIKDMQKEILGMKSREHSTKVSLEMYKQFYIAELNAREVLKEEHANLSSTNKRLQHENSRLAFEITKYRHVYNHEDRDSATTGISDGNLQNDFWTLQNRNTCWKPLFPNESLESPLGGKTCWGNLM</sequence>
<dbReference type="PRINTS" id="PR01415">
    <property type="entry name" value="ANKYRIN"/>
</dbReference>
<dbReference type="AlphaFoldDB" id="A0A9J7GTM6"/>
<feature type="repeat" description="ANK" evidence="1">
    <location>
        <begin position="76"/>
        <end position="108"/>
    </location>
</feature>
<evidence type="ECO:0000256" key="3">
    <source>
        <dbReference type="SAM" id="MobiDB-lite"/>
    </source>
</evidence>
<dbReference type="OrthoDB" id="9634079at2759"/>
<dbReference type="InterPro" id="IPR036770">
    <property type="entry name" value="Ankyrin_rpt-contain_sf"/>
</dbReference>
<reference evidence="6" key="3">
    <citation type="submission" date="2025-08" db="UniProtKB">
        <authorList>
            <consortium name="RefSeq"/>
        </authorList>
    </citation>
    <scope>IDENTIFICATION</scope>
    <source>
        <strain evidence="6">17A/GY</strain>
        <tissue evidence="6">Liver</tissue>
    </source>
</reference>
<feature type="coiled-coil region" evidence="2">
    <location>
        <begin position="359"/>
        <end position="414"/>
    </location>
</feature>
<dbReference type="Gene3D" id="1.25.40.20">
    <property type="entry name" value="Ankyrin repeat-containing domain"/>
    <property type="match status" value="1"/>
</dbReference>
<name>A0A9J7GTM6_CRIGR</name>
<evidence type="ECO:0000313" key="5">
    <source>
        <dbReference type="Proteomes" id="UP001108280"/>
    </source>
</evidence>
<dbReference type="PROSITE" id="PS50088">
    <property type="entry name" value="ANK_REPEAT"/>
    <property type="match status" value="3"/>
</dbReference>
<dbReference type="PANTHER" id="PTHR24147">
    <property type="entry name" value="ANKYRIN REPEAT DOMAIN 36-RELATED"/>
    <property type="match status" value="1"/>
</dbReference>
<feature type="region of interest" description="Disordered" evidence="3">
    <location>
        <begin position="205"/>
        <end position="238"/>
    </location>
</feature>
<dbReference type="RefSeq" id="XP_035297599.1">
    <property type="nucleotide sequence ID" value="XM_035441708.1"/>
</dbReference>
<feature type="coiled-coil region" evidence="2">
    <location>
        <begin position="622"/>
        <end position="762"/>
    </location>
</feature>
<feature type="repeat" description="ANK" evidence="1">
    <location>
        <begin position="142"/>
        <end position="174"/>
    </location>
</feature>
<dbReference type="GeneID" id="103160317"/>
<feature type="repeat" description="ANK" evidence="1">
    <location>
        <begin position="109"/>
        <end position="141"/>
    </location>
</feature>
<dbReference type="KEGG" id="cge:103160317"/>
<reference evidence="5" key="2">
    <citation type="journal article" date="2020" name="Biotechnol. Bioeng.">
        <title>Chromosome-scale scaffolds for the Chinese hamster reference genome assembly to facilitate the study of the CHO epigenome.</title>
        <authorList>
            <person name="Hilliard W."/>
            <person name="MacDonald M."/>
            <person name="Lee K.H."/>
        </authorList>
    </citation>
    <scope>NUCLEOTIDE SEQUENCE [LARGE SCALE GENOMIC DNA]</scope>
    <source>
        <strain evidence="5">17A/GY</strain>
    </source>
</reference>
<accession>A0A9J7GTM6</accession>
<evidence type="ECO:0000313" key="6">
    <source>
        <dbReference type="RefSeq" id="XP_035297599.1"/>
    </source>
</evidence>
<dbReference type="Pfam" id="PF12796">
    <property type="entry name" value="Ank_2"/>
    <property type="match status" value="1"/>
</dbReference>
<evidence type="ECO:0000256" key="2">
    <source>
        <dbReference type="SAM" id="Coils"/>
    </source>
</evidence>
<protein>
    <submittedName>
        <fullName evidence="6">Ankyrin repeat domain-containing protein 26 isoform X2</fullName>
    </submittedName>
</protein>
<dbReference type="SMART" id="SM00248">
    <property type="entry name" value="ANK"/>
    <property type="match status" value="4"/>
</dbReference>
<dbReference type="SUPFAM" id="SSF48403">
    <property type="entry name" value="Ankyrin repeat"/>
    <property type="match status" value="1"/>
</dbReference>
<dbReference type="PANTHER" id="PTHR24147:SF64">
    <property type="entry name" value="ANKYRIN REPEAT DOMAIN-CONTAINING PROTEIN 19-RELATED"/>
    <property type="match status" value="1"/>
</dbReference>
<feature type="compositionally biased region" description="Basic and acidic residues" evidence="3">
    <location>
        <begin position="224"/>
        <end position="238"/>
    </location>
</feature>
<dbReference type="Pfam" id="PF12001">
    <property type="entry name" value="DUF3496"/>
    <property type="match status" value="1"/>
</dbReference>
<dbReference type="InterPro" id="IPR050657">
    <property type="entry name" value="Ankyrin_repeat_domain"/>
</dbReference>
<dbReference type="Proteomes" id="UP001108280">
    <property type="component" value="Chromosome 3"/>
</dbReference>
<gene>
    <name evidence="6" type="primary">LOC103160317</name>
</gene>
<keyword evidence="1" id="KW-0040">ANK repeat</keyword>
<dbReference type="PROSITE" id="PS50297">
    <property type="entry name" value="ANK_REP_REGION"/>
    <property type="match status" value="3"/>
</dbReference>
<proteinExistence type="predicted"/>
<evidence type="ECO:0000256" key="1">
    <source>
        <dbReference type="PROSITE-ProRule" id="PRU00023"/>
    </source>
</evidence>
<feature type="compositionally biased region" description="Low complexity" evidence="3">
    <location>
        <begin position="9"/>
        <end position="22"/>
    </location>
</feature>
<feature type="domain" description="DUF3496" evidence="4">
    <location>
        <begin position="857"/>
        <end position="940"/>
    </location>
</feature>
<evidence type="ECO:0000259" key="4">
    <source>
        <dbReference type="Pfam" id="PF12001"/>
    </source>
</evidence>